<dbReference type="EMBL" id="UYSU01037997">
    <property type="protein sequence ID" value="VDL99712.1"/>
    <property type="molecule type" value="Genomic_DNA"/>
</dbReference>
<dbReference type="GO" id="GO:0003684">
    <property type="term" value="F:damaged DNA binding"/>
    <property type="evidence" value="ECO:0007669"/>
    <property type="project" value="TreeGrafter"/>
</dbReference>
<evidence type="ECO:0000256" key="8">
    <source>
        <dbReference type="ARBA" id="ARBA00023204"/>
    </source>
</evidence>
<dbReference type="GO" id="GO:0000110">
    <property type="term" value="C:nucleotide-excision repair factor 1 complex"/>
    <property type="evidence" value="ECO:0007669"/>
    <property type="project" value="TreeGrafter"/>
</dbReference>
<keyword evidence="3" id="KW-0540">Nuclease</keyword>
<keyword evidence="4" id="KW-0255">Endonuclease</keyword>
<dbReference type="Proteomes" id="UP000275846">
    <property type="component" value="Unassembled WGS sequence"/>
</dbReference>
<dbReference type="GO" id="GO:0003697">
    <property type="term" value="F:single-stranded DNA binding"/>
    <property type="evidence" value="ECO:0007669"/>
    <property type="project" value="TreeGrafter"/>
</dbReference>
<reference evidence="13 14" key="2">
    <citation type="submission" date="2018-11" db="EMBL/GenBank/DDBJ databases">
        <authorList>
            <consortium name="Pathogen Informatics"/>
        </authorList>
    </citation>
    <scope>NUCLEOTIDE SEQUENCE [LARGE SCALE GENOMIC DNA]</scope>
    <source>
        <strain evidence="13 14">NST_G2</strain>
    </source>
</reference>
<feature type="region of interest" description="Disordered" evidence="11">
    <location>
        <begin position="458"/>
        <end position="514"/>
    </location>
</feature>
<dbReference type="PANTHER" id="PTHR10150:SF0">
    <property type="entry name" value="DNA REPAIR ENDONUCLEASE XPF"/>
    <property type="match status" value="1"/>
</dbReference>
<evidence type="ECO:0000256" key="11">
    <source>
        <dbReference type="SAM" id="MobiDB-lite"/>
    </source>
</evidence>
<evidence type="ECO:0000313" key="14">
    <source>
        <dbReference type="Proteomes" id="UP000275846"/>
    </source>
</evidence>
<evidence type="ECO:0000256" key="5">
    <source>
        <dbReference type="ARBA" id="ARBA00022763"/>
    </source>
</evidence>
<keyword evidence="8" id="KW-0234">DNA repair</keyword>
<dbReference type="WBParaSite" id="SSLN_0001383001-mRNA-1">
    <property type="protein sequence ID" value="SSLN_0001383001-mRNA-1"/>
    <property type="gene ID" value="SSLN_0001383001"/>
</dbReference>
<dbReference type="PANTHER" id="PTHR10150">
    <property type="entry name" value="DNA REPAIR ENDONUCLEASE XPF"/>
    <property type="match status" value="1"/>
</dbReference>
<dbReference type="AlphaFoldDB" id="A0A183TA29"/>
<dbReference type="SMART" id="SM00891">
    <property type="entry name" value="ERCC4"/>
    <property type="match status" value="1"/>
</dbReference>
<dbReference type="CDD" id="cd20078">
    <property type="entry name" value="XPF_nuclease_XPF_euk"/>
    <property type="match status" value="1"/>
</dbReference>
<name>A0A183TA29_SCHSO</name>
<evidence type="ECO:0000256" key="6">
    <source>
        <dbReference type="ARBA" id="ARBA00022801"/>
    </source>
</evidence>
<dbReference type="OrthoDB" id="361020at2759"/>
<dbReference type="Gene3D" id="1.10.150.20">
    <property type="entry name" value="5' to 3' exonuclease, C-terminal subdomain"/>
    <property type="match status" value="1"/>
</dbReference>
<evidence type="ECO:0000256" key="7">
    <source>
        <dbReference type="ARBA" id="ARBA00023125"/>
    </source>
</evidence>
<dbReference type="FunFam" id="3.40.50.10130:FF:000002">
    <property type="entry name" value="DNA repair endonuclease XPF"/>
    <property type="match status" value="1"/>
</dbReference>
<dbReference type="InterPro" id="IPR006166">
    <property type="entry name" value="ERCC4_domain"/>
</dbReference>
<evidence type="ECO:0000256" key="4">
    <source>
        <dbReference type="ARBA" id="ARBA00022759"/>
    </source>
</evidence>
<organism evidence="15">
    <name type="scientific">Schistocephalus solidus</name>
    <name type="common">Tapeworm</name>
    <dbReference type="NCBI Taxonomy" id="70667"/>
    <lineage>
        <taxon>Eukaryota</taxon>
        <taxon>Metazoa</taxon>
        <taxon>Spiralia</taxon>
        <taxon>Lophotrochozoa</taxon>
        <taxon>Platyhelminthes</taxon>
        <taxon>Cestoda</taxon>
        <taxon>Eucestoda</taxon>
        <taxon>Diphyllobothriidea</taxon>
        <taxon>Diphyllobothriidae</taxon>
        <taxon>Schistocephalus</taxon>
    </lineage>
</organism>
<evidence type="ECO:0000313" key="13">
    <source>
        <dbReference type="EMBL" id="VDL99712.1"/>
    </source>
</evidence>
<proteinExistence type="inferred from homology"/>
<evidence type="ECO:0000256" key="3">
    <source>
        <dbReference type="ARBA" id="ARBA00022722"/>
    </source>
</evidence>
<evidence type="ECO:0000256" key="10">
    <source>
        <dbReference type="ARBA" id="ARBA00072370"/>
    </source>
</evidence>
<keyword evidence="7" id="KW-0238">DNA-binding</keyword>
<evidence type="ECO:0000256" key="9">
    <source>
        <dbReference type="ARBA" id="ARBA00023242"/>
    </source>
</evidence>
<reference evidence="15" key="1">
    <citation type="submission" date="2016-06" db="UniProtKB">
        <authorList>
            <consortium name="WormBaseParasite"/>
        </authorList>
    </citation>
    <scope>IDENTIFICATION</scope>
</reference>
<dbReference type="GO" id="GO:0000724">
    <property type="term" value="P:double-strand break repair via homologous recombination"/>
    <property type="evidence" value="ECO:0007669"/>
    <property type="project" value="TreeGrafter"/>
</dbReference>
<feature type="domain" description="ERCC4" evidence="12">
    <location>
        <begin position="759"/>
        <end position="839"/>
    </location>
</feature>
<keyword evidence="5" id="KW-0227">DNA damage</keyword>
<dbReference type="Pfam" id="PF02732">
    <property type="entry name" value="ERCC4"/>
    <property type="match status" value="1"/>
</dbReference>
<protein>
    <recommendedName>
        <fullName evidence="10">DNA repair endonuclease XPF</fullName>
    </recommendedName>
</protein>
<feature type="compositionally biased region" description="Basic and acidic residues" evidence="11">
    <location>
        <begin position="458"/>
        <end position="474"/>
    </location>
</feature>
<dbReference type="InterPro" id="IPR011335">
    <property type="entry name" value="Restrct_endonuc-II-like"/>
</dbReference>
<dbReference type="InterPro" id="IPR010994">
    <property type="entry name" value="RuvA_2-like"/>
</dbReference>
<keyword evidence="9" id="KW-0539">Nucleus</keyword>
<evidence type="ECO:0000259" key="12">
    <source>
        <dbReference type="SMART" id="SM00891"/>
    </source>
</evidence>
<dbReference type="GO" id="GO:0000014">
    <property type="term" value="F:single-stranded DNA endodeoxyribonuclease activity"/>
    <property type="evidence" value="ECO:0007669"/>
    <property type="project" value="TreeGrafter"/>
</dbReference>
<sequence length="982" mass="109763">MLEPSLTASDSEMPELLEYEKSILLDSHNESCMVVCSEGLDLDNIIYTTIKVHSDPHNLVLISNYAVDEARYISKRLMAENETYVPFIITAEVSVKERKAAYCRGGVVFVSSRILVVDLLRGTMPVSLVTGVIVLRCHRLHEASQESFMVRLLREKNPDIFVMAFTDNPVALMSGYNRVEFMMNQFSMPKLLLWPRFNIEIVKCLTCCPPKVEEIQVWRQSIKAVEFERFPYVFLTPETVSCQSYLLEMIKASLKELVENNPILNNDEFSLEMALTNAFHHLTSLYIDPVWHQLSQTSHRLLADIAGLRRLLFHLLDSDAVSFLDRLESLRQAELSAVRSQDGTYPRLLPSGQRAGTCANWLLMNQAEKLLTVARQRVYSCYKTRTYSVELCPKLAALRSIIEEVQGTCLADVKQGSADTAPLTILVLVNKPKTAELIEHFLCQDETQLTQWLLRGRQPFDHPKEHSPPKKEAVGKAPARLQSEPDSGPPAASVLRNLRRPARGGQGGRRVISCQGTAPTYAQNDLKPPVSGVVSNSEAVGEEPIVVENIHAIPQDGGGGEQDGESKNDAGKRDTREGDQCEITGSDKTAAPIADDIPPGCHRLDYPPASKGKGSQLRIVLRTPPPGSREDDAPAALDAHSLDGPAGRLAIVLSRLRPQKIVFFEPRVAWVREVEVYAAREHRRCPLTPEAPPITVYFMVYKDSVEEQRYLTSLRREKEAFEHLIKLRSSVVIRQMEPVLPKQLLGPLESNSRVVQEPCVLVDVREFRSELPALLHRKGMKVVPLTLSIGDYILAPHICVERKSVSDLISSLNSGRLYQQCTAMARYYLNPVLLVEFSMPAHAVSSGGDRFASSTGAFALFTGRNAVLAPGSQLDLGPRHLMSKLVLLTIHFPNLRILWSVTPYCTAELFTELKMGRAEPSLDKLPQDGENLGEDNVEAVDMLLKMPGISWRNYRRVISQVNSLSKLAECSLERLTEILDNR</sequence>
<keyword evidence="6" id="KW-0378">Hydrolase</keyword>
<dbReference type="STRING" id="70667.A0A183TA29"/>
<feature type="compositionally biased region" description="Basic and acidic residues" evidence="11">
    <location>
        <begin position="564"/>
        <end position="579"/>
    </location>
</feature>
<evidence type="ECO:0000313" key="15">
    <source>
        <dbReference type="WBParaSite" id="SSLN_0001383001-mRNA-1"/>
    </source>
</evidence>
<evidence type="ECO:0000256" key="2">
    <source>
        <dbReference type="ARBA" id="ARBA00010015"/>
    </source>
</evidence>
<accession>A0A183TA29</accession>
<feature type="region of interest" description="Disordered" evidence="11">
    <location>
        <begin position="552"/>
        <end position="634"/>
    </location>
</feature>
<dbReference type="GO" id="GO:1901255">
    <property type="term" value="P:nucleotide-excision repair involved in interstrand cross-link repair"/>
    <property type="evidence" value="ECO:0007669"/>
    <property type="project" value="TreeGrafter"/>
</dbReference>
<dbReference type="Gene3D" id="3.40.50.10130">
    <property type="match status" value="1"/>
</dbReference>
<gene>
    <name evidence="13" type="ORF">SSLN_LOCUS13327</name>
</gene>
<comment type="similarity">
    <text evidence="2">Belongs to the XPF family.</text>
</comment>
<dbReference type="GO" id="GO:0000712">
    <property type="term" value="P:resolution of meiotic recombination intermediates"/>
    <property type="evidence" value="ECO:0007669"/>
    <property type="project" value="TreeGrafter"/>
</dbReference>
<dbReference type="SUPFAM" id="SSF47781">
    <property type="entry name" value="RuvA domain 2-like"/>
    <property type="match status" value="1"/>
</dbReference>
<keyword evidence="14" id="KW-1185">Reference proteome</keyword>
<evidence type="ECO:0000256" key="1">
    <source>
        <dbReference type="ARBA" id="ARBA00004123"/>
    </source>
</evidence>
<dbReference type="SUPFAM" id="SSF52980">
    <property type="entry name" value="Restriction endonuclease-like"/>
    <property type="match status" value="1"/>
</dbReference>
<comment type="subcellular location">
    <subcellularLocation>
        <location evidence="1">Nucleus</location>
    </subcellularLocation>
</comment>
<dbReference type="InterPro" id="IPR047520">
    <property type="entry name" value="XPF_nuclease"/>
</dbReference>